<feature type="region of interest" description="Disordered" evidence="8">
    <location>
        <begin position="152"/>
        <end position="176"/>
    </location>
</feature>
<dbReference type="PANTHER" id="PTHR47870:SF1">
    <property type="entry name" value="CYTOCHROME C-TYPE BIOGENESIS PROTEIN CCMH"/>
    <property type="match status" value="1"/>
</dbReference>
<evidence type="ECO:0000256" key="2">
    <source>
        <dbReference type="ARBA" id="ARBA00022617"/>
    </source>
</evidence>
<dbReference type="GO" id="GO:0005886">
    <property type="term" value="C:plasma membrane"/>
    <property type="evidence" value="ECO:0007669"/>
    <property type="project" value="TreeGrafter"/>
</dbReference>
<dbReference type="AlphaFoldDB" id="A0A368N2V1"/>
<keyword evidence="2 7" id="KW-0349">Heme</keyword>
<keyword evidence="11" id="KW-1185">Reference proteome</keyword>
<evidence type="ECO:0000256" key="6">
    <source>
        <dbReference type="ARBA" id="ARBA00023004"/>
    </source>
</evidence>
<evidence type="ECO:0000256" key="1">
    <source>
        <dbReference type="ARBA" id="ARBA00010342"/>
    </source>
</evidence>
<comment type="function">
    <text evidence="7">Possible subunit of a heme lyase.</text>
</comment>
<dbReference type="FunFam" id="1.10.8.640:FF:000001">
    <property type="entry name" value="Cytochrome c-type biogenesis protein"/>
    <property type="match status" value="1"/>
</dbReference>
<accession>A0A368N2V1</accession>
<proteinExistence type="inferred from homology"/>
<feature type="transmembrane region" description="Helical" evidence="7">
    <location>
        <begin position="104"/>
        <end position="127"/>
    </location>
</feature>
<organism evidence="10 11">
    <name type="scientific">Corallincola holothuriorum</name>
    <dbReference type="NCBI Taxonomy" id="2282215"/>
    <lineage>
        <taxon>Bacteria</taxon>
        <taxon>Pseudomonadati</taxon>
        <taxon>Pseudomonadota</taxon>
        <taxon>Gammaproteobacteria</taxon>
        <taxon>Alteromonadales</taxon>
        <taxon>Psychromonadaceae</taxon>
        <taxon>Corallincola</taxon>
    </lineage>
</organism>
<keyword evidence="7" id="KW-0812">Transmembrane</keyword>
<dbReference type="GO" id="GO:0017004">
    <property type="term" value="P:cytochrome complex assembly"/>
    <property type="evidence" value="ECO:0007669"/>
    <property type="project" value="UniProtKB-KW"/>
</dbReference>
<evidence type="ECO:0000256" key="3">
    <source>
        <dbReference type="ARBA" id="ARBA00022723"/>
    </source>
</evidence>
<dbReference type="InterPro" id="IPR005616">
    <property type="entry name" value="CcmH/CycL/Ccl2/NrfF_N"/>
</dbReference>
<reference evidence="10 11" key="1">
    <citation type="submission" date="2018-07" db="EMBL/GenBank/DDBJ databases">
        <title>Corallincola holothuriorum sp. nov., a new facultative anaerobe isolated from sea cucumber Apostichopus japonicus.</title>
        <authorList>
            <person name="Xia H."/>
        </authorList>
    </citation>
    <scope>NUCLEOTIDE SEQUENCE [LARGE SCALE GENOMIC DNA]</scope>
    <source>
        <strain evidence="10 11">C4</strain>
    </source>
</reference>
<name>A0A368N2V1_9GAMM</name>
<evidence type="ECO:0000256" key="8">
    <source>
        <dbReference type="SAM" id="MobiDB-lite"/>
    </source>
</evidence>
<gene>
    <name evidence="10" type="ORF">DU002_17395</name>
</gene>
<sequence length="176" mass="19228">MRLMQPLKLLAIALSLLVFPVSAAIEAYQFQSDEQEALFRELAAELRCPKCQNQNIADSDAALAQDLRAKVYEMVSEGQDKQAVVDYMVARYGHFVHYQPPSSAASVIIAGPILLILIAGFVVVWRVRAGRKLSQRSDIQVDDERVQKLLGEAIPSASSSTPAAADSPNTSANKEK</sequence>
<feature type="domain" description="CcmH/CycL/Ccl2/NrfF N-terminal" evidence="9">
    <location>
        <begin position="13"/>
        <end position="149"/>
    </location>
</feature>
<feature type="signal peptide" evidence="7">
    <location>
        <begin position="1"/>
        <end position="23"/>
    </location>
</feature>
<dbReference type="InterPro" id="IPR038297">
    <property type="entry name" value="CcmH/CycL/NrfF/Ccl2_sf"/>
</dbReference>
<dbReference type="GO" id="GO:0046872">
    <property type="term" value="F:metal ion binding"/>
    <property type="evidence" value="ECO:0007669"/>
    <property type="project" value="UniProtKB-KW"/>
</dbReference>
<evidence type="ECO:0000259" key="9">
    <source>
        <dbReference type="Pfam" id="PF03918"/>
    </source>
</evidence>
<evidence type="ECO:0000256" key="7">
    <source>
        <dbReference type="RuleBase" id="RU364112"/>
    </source>
</evidence>
<evidence type="ECO:0000256" key="4">
    <source>
        <dbReference type="ARBA" id="ARBA00022729"/>
    </source>
</evidence>
<evidence type="ECO:0000313" key="10">
    <source>
        <dbReference type="EMBL" id="RCU44536.1"/>
    </source>
</evidence>
<dbReference type="PANTHER" id="PTHR47870">
    <property type="entry name" value="CYTOCHROME C-TYPE BIOGENESIS PROTEIN CCMH"/>
    <property type="match status" value="1"/>
</dbReference>
<evidence type="ECO:0000313" key="11">
    <source>
        <dbReference type="Proteomes" id="UP000252558"/>
    </source>
</evidence>
<comment type="caution">
    <text evidence="10">The sequence shown here is derived from an EMBL/GenBank/DDBJ whole genome shotgun (WGS) entry which is preliminary data.</text>
</comment>
<comment type="similarity">
    <text evidence="1 7">Belongs to the CcmH/CycL/Ccl2/NrfF family.</text>
</comment>
<dbReference type="Proteomes" id="UP000252558">
    <property type="component" value="Unassembled WGS sequence"/>
</dbReference>
<keyword evidence="7" id="KW-0472">Membrane</keyword>
<keyword evidence="6 7" id="KW-0408">Iron</keyword>
<evidence type="ECO:0000256" key="5">
    <source>
        <dbReference type="ARBA" id="ARBA00022748"/>
    </source>
</evidence>
<feature type="chain" id="PRO_5016484223" description="Cytochrome c-type biogenesis protein" evidence="7">
    <location>
        <begin position="24"/>
        <end position="176"/>
    </location>
</feature>
<feature type="compositionally biased region" description="Low complexity" evidence="8">
    <location>
        <begin position="153"/>
        <end position="176"/>
    </location>
</feature>
<keyword evidence="3 7" id="KW-0479">Metal-binding</keyword>
<keyword evidence="5" id="KW-0201">Cytochrome c-type biogenesis</keyword>
<dbReference type="EMBL" id="QPID01000013">
    <property type="protein sequence ID" value="RCU44536.1"/>
    <property type="molecule type" value="Genomic_DNA"/>
</dbReference>
<dbReference type="CDD" id="cd16378">
    <property type="entry name" value="CcmH_N"/>
    <property type="match status" value="1"/>
</dbReference>
<dbReference type="OrthoDB" id="9804975at2"/>
<dbReference type="Pfam" id="PF03918">
    <property type="entry name" value="CcmH"/>
    <property type="match status" value="1"/>
</dbReference>
<dbReference type="Gene3D" id="1.10.8.640">
    <property type="entry name" value="Cytochrome C biogenesis protein"/>
    <property type="match status" value="1"/>
</dbReference>
<dbReference type="InterPro" id="IPR051263">
    <property type="entry name" value="C-type_cytochrome_biogenesis"/>
</dbReference>
<keyword evidence="4 7" id="KW-0732">Signal</keyword>
<protein>
    <recommendedName>
        <fullName evidence="7">Cytochrome c-type biogenesis protein</fullName>
    </recommendedName>
</protein>
<keyword evidence="7" id="KW-1133">Transmembrane helix</keyword>